<dbReference type="KEGG" id="shyd:CJD35_09730"/>
<evidence type="ECO:0000313" key="3">
    <source>
        <dbReference type="EMBL" id="ASY44699.1"/>
    </source>
</evidence>
<evidence type="ECO:0000256" key="1">
    <source>
        <dbReference type="ARBA" id="ARBA00007689"/>
    </source>
</evidence>
<name>A0A249MU68_SPHXE</name>
<dbReference type="PANTHER" id="PTHR35174:SF4">
    <property type="entry name" value="BLL7163 PROTEIN"/>
    <property type="match status" value="1"/>
</dbReference>
<feature type="domain" description="YCII-related" evidence="2">
    <location>
        <begin position="1"/>
        <end position="113"/>
    </location>
</feature>
<organism evidence="3 5">
    <name type="scientific">Sphingobium xenophagum</name>
    <dbReference type="NCBI Taxonomy" id="121428"/>
    <lineage>
        <taxon>Bacteria</taxon>
        <taxon>Pseudomonadati</taxon>
        <taxon>Pseudomonadota</taxon>
        <taxon>Alphaproteobacteria</taxon>
        <taxon>Sphingomonadales</taxon>
        <taxon>Sphingomonadaceae</taxon>
        <taxon>Sphingobium</taxon>
    </lineage>
</organism>
<dbReference type="InterPro" id="IPR011008">
    <property type="entry name" value="Dimeric_a/b-barrel"/>
</dbReference>
<dbReference type="EMBL" id="BBQY01000001">
    <property type="protein sequence ID" value="GBH29618.1"/>
    <property type="molecule type" value="Genomic_DNA"/>
</dbReference>
<dbReference type="SUPFAM" id="SSF54909">
    <property type="entry name" value="Dimeric alpha+beta barrel"/>
    <property type="match status" value="1"/>
</dbReference>
<dbReference type="EMBL" id="CP022745">
    <property type="protein sequence ID" value="ASY44699.1"/>
    <property type="molecule type" value="Genomic_DNA"/>
</dbReference>
<dbReference type="PANTHER" id="PTHR35174">
    <property type="entry name" value="BLL7171 PROTEIN-RELATED"/>
    <property type="match status" value="1"/>
</dbReference>
<dbReference type="Pfam" id="PF03795">
    <property type="entry name" value="YCII"/>
    <property type="match status" value="1"/>
</dbReference>
<dbReference type="STRING" id="1192759.GCA_000277525_00713"/>
<dbReference type="Proteomes" id="UP000290975">
    <property type="component" value="Unassembled WGS sequence"/>
</dbReference>
<dbReference type="InterPro" id="IPR005545">
    <property type="entry name" value="YCII"/>
</dbReference>
<reference evidence="4 6" key="1">
    <citation type="submission" date="2014-12" db="EMBL/GenBank/DDBJ databases">
        <title>Whole genome sequencing of Sphingobium xenophagum OW59.</title>
        <authorList>
            <person name="Ohta Y."/>
            <person name="Nishi S."/>
            <person name="Hatada Y."/>
        </authorList>
    </citation>
    <scope>NUCLEOTIDE SEQUENCE [LARGE SCALE GENOMIC DNA]</scope>
    <source>
        <strain evidence="4 6">OW59</strain>
    </source>
</reference>
<sequence length="117" mass="12901">MRVMVLVKATPDSETGLFPEPWTSQMMAAMGRYNDALRDAGILIAADGLTPTSQGKRIAFDGADRAVIDGPFTPSRDQVAGFWLWDVRDMDEAVAWAKRCPNPMPGPSEIEIRPLHE</sequence>
<dbReference type="AlphaFoldDB" id="A0A249MU68"/>
<dbReference type="RefSeq" id="WP_017181578.1">
    <property type="nucleotide sequence ID" value="NZ_BBQY01000001.1"/>
</dbReference>
<proteinExistence type="inferred from homology"/>
<protein>
    <submittedName>
        <fullName evidence="3">YciI family protein</fullName>
    </submittedName>
</protein>
<evidence type="ECO:0000259" key="2">
    <source>
        <dbReference type="Pfam" id="PF03795"/>
    </source>
</evidence>
<evidence type="ECO:0000313" key="6">
    <source>
        <dbReference type="Proteomes" id="UP000290975"/>
    </source>
</evidence>
<gene>
    <name evidence="3" type="ORF">CJD35_09730</name>
    <name evidence="4" type="ORF">MBESOW_P0872</name>
</gene>
<evidence type="ECO:0000313" key="4">
    <source>
        <dbReference type="EMBL" id="GBH29618.1"/>
    </source>
</evidence>
<accession>A0A401IZ25</accession>
<evidence type="ECO:0000313" key="5">
    <source>
        <dbReference type="Proteomes" id="UP000217141"/>
    </source>
</evidence>
<dbReference type="Gene3D" id="3.30.70.1060">
    <property type="entry name" value="Dimeric alpha+beta barrel"/>
    <property type="match status" value="1"/>
</dbReference>
<dbReference type="Proteomes" id="UP000217141">
    <property type="component" value="Chromosome I"/>
</dbReference>
<accession>A0A249MU68</accession>
<reference evidence="3 5" key="2">
    <citation type="submission" date="2017-08" db="EMBL/GenBank/DDBJ databases">
        <title>Whole Genome Sequence of Sphingobium hydrophobicum C1: Insights into Adaption to the Electronic-waste Contaminated Sediment.</title>
        <authorList>
            <person name="Song D."/>
            <person name="Chen X."/>
            <person name="Xu M."/>
        </authorList>
    </citation>
    <scope>NUCLEOTIDE SEQUENCE [LARGE SCALE GENOMIC DNA]</scope>
    <source>
        <strain evidence="3 5">C1</strain>
    </source>
</reference>
<comment type="similarity">
    <text evidence="1">Belongs to the YciI family.</text>
</comment>
<keyword evidence="6" id="KW-1185">Reference proteome</keyword>